<organism evidence="1 2">
    <name type="scientific">Methylobacterium soli</name>
    <dbReference type="NCBI Taxonomy" id="553447"/>
    <lineage>
        <taxon>Bacteria</taxon>
        <taxon>Pseudomonadati</taxon>
        <taxon>Pseudomonadota</taxon>
        <taxon>Alphaproteobacteria</taxon>
        <taxon>Hyphomicrobiales</taxon>
        <taxon>Methylobacteriaceae</taxon>
        <taxon>Methylobacterium</taxon>
    </lineage>
</organism>
<accession>A0A6L3T561</accession>
<dbReference type="Proteomes" id="UP000474159">
    <property type="component" value="Unassembled WGS sequence"/>
</dbReference>
<evidence type="ECO:0000313" key="2">
    <source>
        <dbReference type="Proteomes" id="UP000474159"/>
    </source>
</evidence>
<proteinExistence type="predicted"/>
<reference evidence="1 2" key="1">
    <citation type="submission" date="2019-09" db="EMBL/GenBank/DDBJ databases">
        <title>YIM 48816 draft genome.</title>
        <authorList>
            <person name="Jiang L."/>
        </authorList>
    </citation>
    <scope>NUCLEOTIDE SEQUENCE [LARGE SCALE GENOMIC DNA]</scope>
    <source>
        <strain evidence="1 2">YIM 48816</strain>
    </source>
</reference>
<evidence type="ECO:0000313" key="1">
    <source>
        <dbReference type="EMBL" id="KAB1081550.1"/>
    </source>
</evidence>
<name>A0A6L3T561_9HYPH</name>
<dbReference type="EMBL" id="VZZK01000001">
    <property type="protein sequence ID" value="KAB1081550.1"/>
    <property type="molecule type" value="Genomic_DNA"/>
</dbReference>
<dbReference type="AlphaFoldDB" id="A0A6L3T561"/>
<evidence type="ECO:0008006" key="3">
    <source>
        <dbReference type="Google" id="ProtNLM"/>
    </source>
</evidence>
<gene>
    <name evidence="1" type="ORF">F6X53_00100</name>
</gene>
<keyword evidence="2" id="KW-1185">Reference proteome</keyword>
<comment type="caution">
    <text evidence="1">The sequence shown here is derived from an EMBL/GenBank/DDBJ whole genome shotgun (WGS) entry which is preliminary data.</text>
</comment>
<dbReference type="OrthoDB" id="7998886at2"/>
<protein>
    <recommendedName>
        <fullName evidence="3">Anti-sigma factor NepR domain-containing protein</fullName>
    </recommendedName>
</protein>
<dbReference type="RefSeq" id="WP_150995974.1">
    <property type="nucleotide sequence ID" value="NZ_BPQY01000581.1"/>
</dbReference>
<sequence>MKIVTPDHAARYGQTWVSAGAPCETTRLAMIGEDLRSHYAPVTDETPSGLLADLARRVESQIARAQAAG</sequence>